<evidence type="ECO:0000256" key="1">
    <source>
        <dbReference type="SAM" id="MobiDB-lite"/>
    </source>
</evidence>
<reference evidence="3 4" key="1">
    <citation type="submission" date="2016-03" db="EMBL/GenBank/DDBJ databases">
        <authorList>
            <person name="Ploux O."/>
        </authorList>
    </citation>
    <scope>NUCLEOTIDE SEQUENCE [LARGE SCALE GENOMIC DNA]</scope>
    <source>
        <strain evidence="3 4">BER2</strain>
    </source>
</reference>
<dbReference type="RefSeq" id="WP_063243274.1">
    <property type="nucleotide sequence ID" value="NZ_CP168967.1"/>
</dbReference>
<protein>
    <submittedName>
        <fullName evidence="3">Uncharacterized protein</fullName>
    </submittedName>
</protein>
<dbReference type="AlphaFoldDB" id="A0A150WTY7"/>
<accession>A0A150WTY7</accession>
<gene>
    <name evidence="3" type="ORF">AZI85_16925</name>
</gene>
<evidence type="ECO:0000256" key="2">
    <source>
        <dbReference type="SAM" id="Phobius"/>
    </source>
</evidence>
<comment type="caution">
    <text evidence="3">The sequence shown here is derived from an EMBL/GenBank/DDBJ whole genome shotgun (WGS) entry which is preliminary data.</text>
</comment>
<keyword evidence="2" id="KW-0472">Membrane</keyword>
<feature type="transmembrane region" description="Helical" evidence="2">
    <location>
        <begin position="6"/>
        <end position="23"/>
    </location>
</feature>
<keyword evidence="2" id="KW-0812">Transmembrane</keyword>
<dbReference type="EMBL" id="LUKF01000007">
    <property type="protein sequence ID" value="KYG67680.1"/>
    <property type="molecule type" value="Genomic_DNA"/>
</dbReference>
<dbReference type="OrthoDB" id="9342614at2"/>
<evidence type="ECO:0000313" key="4">
    <source>
        <dbReference type="Proteomes" id="UP000075391"/>
    </source>
</evidence>
<name>A0A150WTY7_BDEBC</name>
<dbReference type="Proteomes" id="UP000075391">
    <property type="component" value="Unassembled WGS sequence"/>
</dbReference>
<organism evidence="3 4">
    <name type="scientific">Bdellovibrio bacteriovorus</name>
    <dbReference type="NCBI Taxonomy" id="959"/>
    <lineage>
        <taxon>Bacteria</taxon>
        <taxon>Pseudomonadati</taxon>
        <taxon>Bdellovibrionota</taxon>
        <taxon>Bdellovibrionia</taxon>
        <taxon>Bdellovibrionales</taxon>
        <taxon>Pseudobdellovibrionaceae</taxon>
        <taxon>Bdellovibrio</taxon>
    </lineage>
</organism>
<sequence length="255" mass="27785">MHKRNVAILIVAIIIGLLIFFYLKPANTPEEPSVNPESMGTIPPEASARANKATPPPPMDAAVPTGTAAGFLPTKMEDPQKFQAYQKHTQAMATCLNMKIQPLDPQAEINFDNFNKAISADLGDVVAQSDEWFTTDIRTPSGEVRRIYVENTNTASGEPTRTLKYSVMESNGAQREIPLAAEQTNNPTDTLIATLESDGSIVGKANSRRIFYQNGDDLLLVERDGKIYSFELPHDGKIFSCTGADSAVTMSCTCK</sequence>
<keyword evidence="2" id="KW-1133">Transmembrane helix</keyword>
<feature type="region of interest" description="Disordered" evidence="1">
    <location>
        <begin position="29"/>
        <end position="59"/>
    </location>
</feature>
<proteinExistence type="predicted"/>
<evidence type="ECO:0000313" key="3">
    <source>
        <dbReference type="EMBL" id="KYG67680.1"/>
    </source>
</evidence>